<evidence type="ECO:0000256" key="8">
    <source>
        <dbReference type="ARBA" id="ARBA00050488"/>
    </source>
</evidence>
<dbReference type="EMBL" id="JAEKNQ010000025">
    <property type="protein sequence ID" value="MBJ7602831.1"/>
    <property type="molecule type" value="Genomic_DNA"/>
</dbReference>
<dbReference type="Pfam" id="PF01808">
    <property type="entry name" value="AICARFT_IMPCHas"/>
    <property type="match status" value="1"/>
</dbReference>
<comment type="domain">
    <text evidence="10">The IMP cyclohydrolase activity resides in the N-terminal region.</text>
</comment>
<reference evidence="12 13" key="1">
    <citation type="submission" date="2020-10" db="EMBL/GenBank/DDBJ databases">
        <title>Ca. Dormibacterota MAGs.</title>
        <authorList>
            <person name="Montgomery K."/>
        </authorList>
    </citation>
    <scope>NUCLEOTIDE SEQUENCE [LARGE SCALE GENOMIC DNA]</scope>
    <source>
        <strain evidence="12">SC8811_S16_3</strain>
    </source>
</reference>
<evidence type="ECO:0000256" key="10">
    <source>
        <dbReference type="HAMAP-Rule" id="MF_00139"/>
    </source>
</evidence>
<dbReference type="Gene3D" id="3.40.50.1380">
    <property type="entry name" value="Methylglyoxal synthase-like domain"/>
    <property type="match status" value="1"/>
</dbReference>
<evidence type="ECO:0000256" key="6">
    <source>
        <dbReference type="ARBA" id="ARBA00022801"/>
    </source>
</evidence>
<keyword evidence="7 10" id="KW-0511">Multifunctional enzyme</keyword>
<proteinExistence type="inferred from homology"/>
<dbReference type="Gene3D" id="3.40.140.20">
    <property type="match status" value="2"/>
</dbReference>
<dbReference type="NCBIfam" id="NF002049">
    <property type="entry name" value="PRK00881.1"/>
    <property type="match status" value="1"/>
</dbReference>
<keyword evidence="6 10" id="KW-0378">Hydrolase</keyword>
<name>A0A934K6X1_9BACT</name>
<evidence type="ECO:0000256" key="5">
    <source>
        <dbReference type="ARBA" id="ARBA00022755"/>
    </source>
</evidence>
<dbReference type="SMART" id="SM00798">
    <property type="entry name" value="AICARFT_IMPCHas"/>
    <property type="match status" value="1"/>
</dbReference>
<comment type="similarity">
    <text evidence="3 10">Belongs to the PurH family.</text>
</comment>
<dbReference type="PANTHER" id="PTHR11692">
    <property type="entry name" value="BIFUNCTIONAL PURINE BIOSYNTHESIS PROTEIN PURH"/>
    <property type="match status" value="1"/>
</dbReference>
<feature type="domain" description="MGS-like" evidence="11">
    <location>
        <begin position="1"/>
        <end position="145"/>
    </location>
</feature>
<dbReference type="EC" id="3.5.4.10" evidence="10"/>
<accession>A0A934K6X1</accession>
<dbReference type="SMART" id="SM00851">
    <property type="entry name" value="MGS"/>
    <property type="match status" value="1"/>
</dbReference>
<dbReference type="InterPro" id="IPR024051">
    <property type="entry name" value="AICAR_Tfase_dup_dom_sf"/>
</dbReference>
<dbReference type="FunFam" id="3.40.140.20:FF:000001">
    <property type="entry name" value="Bifunctional purine biosynthesis protein PurH"/>
    <property type="match status" value="1"/>
</dbReference>
<evidence type="ECO:0000259" key="11">
    <source>
        <dbReference type="PROSITE" id="PS51855"/>
    </source>
</evidence>
<protein>
    <recommendedName>
        <fullName evidence="10">Bifunctional purine biosynthesis protein PurH</fullName>
    </recommendedName>
    <domain>
        <recommendedName>
            <fullName evidence="10">Phosphoribosylaminoimidazolecarboxamide formyltransferase</fullName>
            <ecNumber evidence="10">2.1.2.3</ecNumber>
        </recommendedName>
        <alternativeName>
            <fullName evidence="10">AICAR transformylase</fullName>
        </alternativeName>
    </domain>
    <domain>
        <recommendedName>
            <fullName evidence="10">IMP cyclohydrolase</fullName>
            <ecNumber evidence="10">3.5.4.10</ecNumber>
        </recommendedName>
        <alternativeName>
            <fullName evidence="10">ATIC</fullName>
        </alternativeName>
        <alternativeName>
            <fullName evidence="10">IMP synthase</fullName>
        </alternativeName>
        <alternativeName>
            <fullName evidence="10">Inosinicase</fullName>
        </alternativeName>
    </domain>
</protein>
<organism evidence="12 13">
    <name type="scientific">Candidatus Dormiibacter inghamiae</name>
    <dbReference type="NCBI Taxonomy" id="3127013"/>
    <lineage>
        <taxon>Bacteria</taxon>
        <taxon>Bacillati</taxon>
        <taxon>Candidatus Dormiibacterota</taxon>
        <taxon>Candidatus Dormibacteria</taxon>
        <taxon>Candidatus Dormibacterales</taxon>
        <taxon>Candidatus Dormibacteraceae</taxon>
        <taxon>Candidatus Dormiibacter</taxon>
    </lineage>
</organism>
<dbReference type="GO" id="GO:0006189">
    <property type="term" value="P:'de novo' IMP biosynthetic process"/>
    <property type="evidence" value="ECO:0007669"/>
    <property type="project" value="UniProtKB-UniRule"/>
</dbReference>
<comment type="catalytic activity">
    <reaction evidence="9 10">
        <text>IMP + H2O = 5-formamido-1-(5-phospho-D-ribosyl)imidazole-4-carboxamide</text>
        <dbReference type="Rhea" id="RHEA:18445"/>
        <dbReference type="ChEBI" id="CHEBI:15377"/>
        <dbReference type="ChEBI" id="CHEBI:58053"/>
        <dbReference type="ChEBI" id="CHEBI:58467"/>
        <dbReference type="EC" id="3.5.4.10"/>
    </reaction>
</comment>
<dbReference type="GO" id="GO:0005829">
    <property type="term" value="C:cytosol"/>
    <property type="evidence" value="ECO:0007669"/>
    <property type="project" value="TreeGrafter"/>
</dbReference>
<dbReference type="InterPro" id="IPR036914">
    <property type="entry name" value="MGS-like_dom_sf"/>
</dbReference>
<keyword evidence="5 10" id="KW-0658">Purine biosynthesis</keyword>
<comment type="pathway">
    <text evidence="1 10">Purine metabolism; IMP biosynthesis via de novo pathway; IMP from 5-formamido-1-(5-phospho-D-ribosyl)imidazole-4-carboxamide: step 1/1.</text>
</comment>
<evidence type="ECO:0000256" key="3">
    <source>
        <dbReference type="ARBA" id="ARBA00007667"/>
    </source>
</evidence>
<dbReference type="GO" id="GO:0003937">
    <property type="term" value="F:IMP cyclohydrolase activity"/>
    <property type="evidence" value="ECO:0007669"/>
    <property type="project" value="UniProtKB-UniRule"/>
</dbReference>
<comment type="catalytic activity">
    <reaction evidence="8 10">
        <text>(6R)-10-formyltetrahydrofolate + 5-amino-1-(5-phospho-beta-D-ribosyl)imidazole-4-carboxamide = 5-formamido-1-(5-phospho-D-ribosyl)imidazole-4-carboxamide + (6S)-5,6,7,8-tetrahydrofolate</text>
        <dbReference type="Rhea" id="RHEA:22192"/>
        <dbReference type="ChEBI" id="CHEBI:57453"/>
        <dbReference type="ChEBI" id="CHEBI:58467"/>
        <dbReference type="ChEBI" id="CHEBI:58475"/>
        <dbReference type="ChEBI" id="CHEBI:195366"/>
        <dbReference type="EC" id="2.1.2.3"/>
    </reaction>
</comment>
<evidence type="ECO:0000313" key="13">
    <source>
        <dbReference type="Proteomes" id="UP000620075"/>
    </source>
</evidence>
<dbReference type="AlphaFoldDB" id="A0A934K6X1"/>
<dbReference type="PIRSF" id="PIRSF000414">
    <property type="entry name" value="AICARFT_IMPCHas"/>
    <property type="match status" value="1"/>
</dbReference>
<dbReference type="NCBIfam" id="TIGR00355">
    <property type="entry name" value="purH"/>
    <property type="match status" value="1"/>
</dbReference>
<dbReference type="SUPFAM" id="SSF53927">
    <property type="entry name" value="Cytidine deaminase-like"/>
    <property type="match status" value="1"/>
</dbReference>
<comment type="pathway">
    <text evidence="2 10">Purine metabolism; IMP biosynthesis via de novo pathway; 5-formamido-1-(5-phospho-D-ribosyl)imidazole-4-carboxamide from 5-amino-1-(5-phospho-D-ribosyl)imidazole-4-carboxamide (10-formyl THF route): step 1/1.</text>
</comment>
<dbReference type="InterPro" id="IPR002695">
    <property type="entry name" value="PurH-like"/>
</dbReference>
<keyword evidence="4 10" id="KW-0808">Transferase</keyword>
<dbReference type="Pfam" id="PF02142">
    <property type="entry name" value="MGS"/>
    <property type="match status" value="1"/>
</dbReference>
<sequence length="507" mass="53819">MSKRALLSVTDKSGLPAFARGLVRLGYEVYSTGGTQRMLEEAAIDALSVSKLTDFPEILDGRVKTLHPAVHAGLLARRDVSQHLETLNQHGLQTIDLLCVNLYPFAETRARPGAGFDEILDQIDIGGPAMIRSAAKNHSAVVVVVRPERYSEVLGALGSPNGVSPELRRRLAAEAFAHTAACDAQIAAWLEEGEGGFPAQISFSGSLVRTLRYGENPHQRAAFYRSGAGTDGLGSVRQLHGGELSYNNIQDAAAAFELARDLSQPAAAIIKHTNPCGVAAAEQLADAYRAAYNCDTTSAYGGVVAVNRELDSSTAGEMAGIFLEVVVAPSVDTKALAVLSAKENLRILEVQPSRSPDPAVRSVPGGLLVQDWDRRGFDRNACQVATQRQPTAGEWAELEFAWLVVKHVRSNAIVLARDRAAVGVGAGQMSRVEASQLAVQRAGERARGSVLASDAYFPFPDGLQVGIEAGVTAVIQPGGAKRDSEVIAAADAAGVAMVFTGERHFRH</sequence>
<dbReference type="Proteomes" id="UP000620075">
    <property type="component" value="Unassembled WGS sequence"/>
</dbReference>
<evidence type="ECO:0000313" key="12">
    <source>
        <dbReference type="EMBL" id="MBJ7602831.1"/>
    </source>
</evidence>
<dbReference type="SUPFAM" id="SSF52335">
    <property type="entry name" value="Methylglyoxal synthase-like"/>
    <property type="match status" value="1"/>
</dbReference>
<dbReference type="RefSeq" id="WP_338177830.1">
    <property type="nucleotide sequence ID" value="NZ_JAEKNQ010000025.1"/>
</dbReference>
<dbReference type="CDD" id="cd01421">
    <property type="entry name" value="IMPCH"/>
    <property type="match status" value="1"/>
</dbReference>
<evidence type="ECO:0000256" key="7">
    <source>
        <dbReference type="ARBA" id="ARBA00023268"/>
    </source>
</evidence>
<evidence type="ECO:0000256" key="2">
    <source>
        <dbReference type="ARBA" id="ARBA00004954"/>
    </source>
</evidence>
<gene>
    <name evidence="10 12" type="primary">purH</name>
    <name evidence="12" type="ORF">JF888_06515</name>
</gene>
<evidence type="ECO:0000256" key="1">
    <source>
        <dbReference type="ARBA" id="ARBA00004844"/>
    </source>
</evidence>
<evidence type="ECO:0000256" key="4">
    <source>
        <dbReference type="ARBA" id="ARBA00022679"/>
    </source>
</evidence>
<dbReference type="InterPro" id="IPR016193">
    <property type="entry name" value="Cytidine_deaminase-like"/>
</dbReference>
<dbReference type="HAMAP" id="MF_00139">
    <property type="entry name" value="PurH"/>
    <property type="match status" value="1"/>
</dbReference>
<comment type="caution">
    <text evidence="12">The sequence shown here is derived from an EMBL/GenBank/DDBJ whole genome shotgun (WGS) entry which is preliminary data.</text>
</comment>
<dbReference type="FunFam" id="3.40.50.1380:FF:000001">
    <property type="entry name" value="Bifunctional purine biosynthesis protein PurH"/>
    <property type="match status" value="1"/>
</dbReference>
<evidence type="ECO:0000256" key="9">
    <source>
        <dbReference type="ARBA" id="ARBA00050687"/>
    </source>
</evidence>
<dbReference type="EC" id="2.1.2.3" evidence="10"/>
<dbReference type="GO" id="GO:0004643">
    <property type="term" value="F:phosphoribosylaminoimidazolecarboxamide formyltransferase activity"/>
    <property type="evidence" value="ECO:0007669"/>
    <property type="project" value="UniProtKB-UniRule"/>
</dbReference>
<dbReference type="PANTHER" id="PTHR11692:SF0">
    <property type="entry name" value="BIFUNCTIONAL PURINE BIOSYNTHESIS PROTEIN ATIC"/>
    <property type="match status" value="1"/>
</dbReference>
<dbReference type="PROSITE" id="PS51855">
    <property type="entry name" value="MGS"/>
    <property type="match status" value="1"/>
</dbReference>
<dbReference type="InterPro" id="IPR011607">
    <property type="entry name" value="MGS-like_dom"/>
</dbReference>